<dbReference type="AlphaFoldDB" id="A0A385D937"/>
<dbReference type="EC" id="3.2.1.14" evidence="1"/>
<dbReference type="InterPro" id="IPR001579">
    <property type="entry name" value="Glyco_hydro_18_chit_AS"/>
</dbReference>
<dbReference type="EMBL" id="CP031742">
    <property type="protein sequence ID" value="AXQ54444.1"/>
    <property type="molecule type" value="Genomic_DNA"/>
</dbReference>
<dbReference type="KEGG" id="sky:D0C37_07425"/>
<feature type="chain" id="PRO_5039260288" description="chitinase" evidence="6">
    <location>
        <begin position="37"/>
        <end position="391"/>
    </location>
</feature>
<keyword evidence="6" id="KW-0732">Signal</keyword>
<dbReference type="InterPro" id="IPR017853">
    <property type="entry name" value="GH"/>
</dbReference>
<dbReference type="GO" id="GO:0008843">
    <property type="term" value="F:endochitinase activity"/>
    <property type="evidence" value="ECO:0007669"/>
    <property type="project" value="UniProtKB-EC"/>
</dbReference>
<dbReference type="InterPro" id="IPR011583">
    <property type="entry name" value="Chitinase_II/V-like_cat"/>
</dbReference>
<evidence type="ECO:0000256" key="2">
    <source>
        <dbReference type="ARBA" id="ARBA00022801"/>
    </source>
</evidence>
<dbReference type="PANTHER" id="PTHR45708">
    <property type="entry name" value="ENDOCHITINASE"/>
    <property type="match status" value="1"/>
</dbReference>
<reference evidence="8 9" key="1">
    <citation type="submission" date="2018-08" db="EMBL/GenBank/DDBJ databases">
        <authorList>
            <person name="Ferrada E.E."/>
            <person name="Latorre B.A."/>
        </authorList>
    </citation>
    <scope>NUCLEOTIDE SEQUENCE [LARGE SCALE GENOMIC DNA]</scope>
    <source>
        <strain evidence="8 9">VK-A60T</strain>
    </source>
</reference>
<accession>A0A385D937</accession>
<dbReference type="GO" id="GO:0008061">
    <property type="term" value="F:chitin binding"/>
    <property type="evidence" value="ECO:0007669"/>
    <property type="project" value="InterPro"/>
</dbReference>
<evidence type="ECO:0000256" key="4">
    <source>
        <dbReference type="RuleBase" id="RU000489"/>
    </source>
</evidence>
<dbReference type="SUPFAM" id="SSF51445">
    <property type="entry name" value="(Trans)glycosidases"/>
    <property type="match status" value="1"/>
</dbReference>
<proteinExistence type="inferred from homology"/>
<dbReference type="Proteomes" id="UP000259636">
    <property type="component" value="Chromosome"/>
</dbReference>
<protein>
    <recommendedName>
        <fullName evidence="1">chitinase</fullName>
        <ecNumber evidence="1">3.2.1.14</ecNumber>
    </recommendedName>
</protein>
<keyword evidence="3 4" id="KW-0326">Glycosidase</keyword>
<dbReference type="PROSITE" id="PS51910">
    <property type="entry name" value="GH18_2"/>
    <property type="match status" value="1"/>
</dbReference>
<name>A0A385D937_9ACTN</name>
<dbReference type="GO" id="GO:0005975">
    <property type="term" value="P:carbohydrate metabolic process"/>
    <property type="evidence" value="ECO:0007669"/>
    <property type="project" value="InterPro"/>
</dbReference>
<organism evidence="8 9">
    <name type="scientific">Streptomyces koyangensis</name>
    <dbReference type="NCBI Taxonomy" id="188770"/>
    <lineage>
        <taxon>Bacteria</taxon>
        <taxon>Bacillati</taxon>
        <taxon>Actinomycetota</taxon>
        <taxon>Actinomycetes</taxon>
        <taxon>Kitasatosporales</taxon>
        <taxon>Streptomycetaceae</taxon>
        <taxon>Streptomyces</taxon>
        <taxon>Streptomyces aurantiacus group</taxon>
    </lineage>
</organism>
<dbReference type="InterPro" id="IPR050542">
    <property type="entry name" value="Glycosyl_Hydrlase18_Chitinase"/>
</dbReference>
<dbReference type="PANTHER" id="PTHR45708:SF49">
    <property type="entry name" value="ENDOCHITINASE"/>
    <property type="match status" value="1"/>
</dbReference>
<evidence type="ECO:0000313" key="9">
    <source>
        <dbReference type="Proteomes" id="UP000259636"/>
    </source>
</evidence>
<evidence type="ECO:0000313" key="8">
    <source>
        <dbReference type="EMBL" id="AXQ54444.1"/>
    </source>
</evidence>
<evidence type="ECO:0000256" key="3">
    <source>
        <dbReference type="ARBA" id="ARBA00023295"/>
    </source>
</evidence>
<dbReference type="SMART" id="SM00636">
    <property type="entry name" value="Glyco_18"/>
    <property type="match status" value="1"/>
</dbReference>
<evidence type="ECO:0000256" key="5">
    <source>
        <dbReference type="RuleBase" id="RU004453"/>
    </source>
</evidence>
<dbReference type="Pfam" id="PF00704">
    <property type="entry name" value="Glyco_hydro_18"/>
    <property type="match status" value="1"/>
</dbReference>
<sequence>MNRRSLSSWTSRRSLRGRGRCAAAAAVAVCALAATAVAPHAAADAAPAASRAAEPPEHALVGYLHASFANGSGYTRLADVPDSWDIIDLAFGEPTSVTSGDIRFSLCPPAECPGVESEAEFKAAVKAKQQAGKKVLISIGGQNGQVRLTTPQARDTFVDSVSSIIDTYGLDGLDIDFEGHSLSLDDGDTDFENPTTPVIVHLISALRTLKERYGDEFTLTMAPETFFVQLGHQYYGSGPWGGQDPRAGAYLPVIHALRDDLTLLHVQDYNSGPIMGLDGQYHTMGGADFHIAMTDMLLTGFPVAGDPDKVFPALRPQQVAIGMPATPQAGNGHVPPAEVEKALDCLTKGSACGPYTPHGTWPALRGLMAWSVNWDRYGGDEFAGTFDRYFG</sequence>
<evidence type="ECO:0000256" key="1">
    <source>
        <dbReference type="ARBA" id="ARBA00012729"/>
    </source>
</evidence>
<dbReference type="InterPro" id="IPR001223">
    <property type="entry name" value="Glyco_hydro18_cat"/>
</dbReference>
<evidence type="ECO:0000259" key="7">
    <source>
        <dbReference type="PROSITE" id="PS51910"/>
    </source>
</evidence>
<dbReference type="CDD" id="cd02871">
    <property type="entry name" value="GH18_chitinase_D-like"/>
    <property type="match status" value="1"/>
</dbReference>
<evidence type="ECO:0000256" key="6">
    <source>
        <dbReference type="SAM" id="SignalP"/>
    </source>
</evidence>
<gene>
    <name evidence="8" type="ORF">D0C37_07425</name>
</gene>
<feature type="domain" description="GH18" evidence="7">
    <location>
        <begin position="58"/>
        <end position="391"/>
    </location>
</feature>
<comment type="similarity">
    <text evidence="5">Belongs to the glycosyl hydrolase 18 family.</text>
</comment>
<keyword evidence="2 4" id="KW-0378">Hydrolase</keyword>
<dbReference type="Gene3D" id="3.20.20.80">
    <property type="entry name" value="Glycosidases"/>
    <property type="match status" value="1"/>
</dbReference>
<feature type="signal peptide" evidence="6">
    <location>
        <begin position="1"/>
        <end position="36"/>
    </location>
</feature>
<dbReference type="PROSITE" id="PS01095">
    <property type="entry name" value="GH18_1"/>
    <property type="match status" value="1"/>
</dbReference>